<feature type="transmembrane region" description="Helical" evidence="1">
    <location>
        <begin position="336"/>
        <end position="362"/>
    </location>
</feature>
<comment type="caution">
    <text evidence="2">The sequence shown here is derived from an EMBL/GenBank/DDBJ whole genome shotgun (WGS) entry which is preliminary data.</text>
</comment>
<feature type="transmembrane region" description="Helical" evidence="1">
    <location>
        <begin position="166"/>
        <end position="186"/>
    </location>
</feature>
<evidence type="ECO:0000256" key="1">
    <source>
        <dbReference type="SAM" id="Phobius"/>
    </source>
</evidence>
<evidence type="ECO:0008006" key="4">
    <source>
        <dbReference type="Google" id="ProtNLM"/>
    </source>
</evidence>
<feature type="transmembrane region" description="Helical" evidence="1">
    <location>
        <begin position="247"/>
        <end position="280"/>
    </location>
</feature>
<organism evidence="2 3">
    <name type="scientific">Candidatus Nanosyncoccus alces</name>
    <dbReference type="NCBI Taxonomy" id="2171997"/>
    <lineage>
        <taxon>Bacteria</taxon>
        <taxon>Candidatus Saccharimonadota</taxon>
        <taxon>Candidatus Nanosyncoccalia</taxon>
        <taxon>Candidatus Nanosyncoccales</taxon>
        <taxon>Candidatus Nanosyncoccaceae</taxon>
        <taxon>Candidatus Nanosyncoccus</taxon>
    </lineage>
</organism>
<gene>
    <name evidence="2" type="ORF">G3RUM_00038</name>
</gene>
<evidence type="ECO:0000313" key="2">
    <source>
        <dbReference type="EMBL" id="RYC75103.1"/>
    </source>
</evidence>
<keyword evidence="3" id="KW-1185">Reference proteome</keyword>
<sequence length="373" mass="42297">MVKKRSKDTRVKDKTLEKILMDAEKPRRVTVEKKRFKLKGSLKRVKAKVKEKRVGRVQLHRSFRRSYRDDYHREIEVPGIMYHIFAAFRIIFKNWKLFVPLLIIVVILNSILVGIMSESTYTQFQDVLDQTSVQVAGGDIGNVAKAGLLLISTVTTGGLSGESSEAATVFGVIIFLIIWLTTIFLLRHRLAGHKVKLRDGLYNATTPLISTFVVFAIAVIQCVPIFLLIIVYSAAVQTDFLATPFYALVFFIFAALMILLSGYLLSSSLIALVAVSAPGLYPLKALNAASDLMMGRRIKFILRVVALILVLAIVWVIVMLPLIVFDLWMKTFEWTAGIPFIPVCLNVMTCFTGIYVTTYLYLYYRWMLNYDEE</sequence>
<evidence type="ECO:0000313" key="3">
    <source>
        <dbReference type="Proteomes" id="UP001191019"/>
    </source>
</evidence>
<keyword evidence="1" id="KW-0472">Membrane</keyword>
<feature type="transmembrane region" description="Helical" evidence="1">
    <location>
        <begin position="97"/>
        <end position="116"/>
    </location>
</feature>
<dbReference type="Proteomes" id="UP001191019">
    <property type="component" value="Unassembled WGS sequence"/>
</dbReference>
<feature type="transmembrane region" description="Helical" evidence="1">
    <location>
        <begin position="300"/>
        <end position="324"/>
    </location>
</feature>
<dbReference type="EMBL" id="PRLM01000001">
    <property type="protein sequence ID" value="RYC75103.1"/>
    <property type="molecule type" value="Genomic_DNA"/>
</dbReference>
<reference evidence="2 3" key="2">
    <citation type="journal article" date="2020" name="Cell Rep.">
        <title>Acquisition and Adaptation of Ultra-small Parasitic Reduced Genome Bacteria to Mammalian Hosts.</title>
        <authorList>
            <person name="McLean J.S."/>
            <person name="Bor B."/>
            <person name="Kerns K.A."/>
            <person name="Liu Q."/>
            <person name="To T.T."/>
            <person name="Solden L."/>
            <person name="Hendrickson E.L."/>
            <person name="Wrighton K."/>
            <person name="Shi W."/>
            <person name="He X."/>
        </authorList>
    </citation>
    <scope>NUCLEOTIDE SEQUENCE [LARGE SCALE GENOMIC DNA]</scope>
    <source>
        <strain evidence="2 3">TM7_G3_2_Rum_HOT_351B</strain>
    </source>
</reference>
<keyword evidence="1" id="KW-0812">Transmembrane</keyword>
<protein>
    <recommendedName>
        <fullName evidence="4">Glycerophosphoryl diester phosphodiesterase membrane domain-containing protein</fullName>
    </recommendedName>
</protein>
<accession>A0ABY0FMF8</accession>
<feature type="transmembrane region" description="Helical" evidence="1">
    <location>
        <begin position="207"/>
        <end position="235"/>
    </location>
</feature>
<dbReference type="RefSeq" id="WP_129734230.1">
    <property type="nucleotide sequence ID" value="NZ_PRLM01000001.1"/>
</dbReference>
<proteinExistence type="predicted"/>
<name>A0ABY0FMF8_9BACT</name>
<keyword evidence="1" id="KW-1133">Transmembrane helix</keyword>
<reference evidence="2 3" key="1">
    <citation type="journal article" date="2018" name="bioRxiv">
        <title>Evidence of independent acquisition and adaption of ultra-small bacteria to human hosts across the highly diverse yet reduced genomes of the phylum Saccharibacteria.</title>
        <authorList>
            <person name="McLean J.S."/>
            <person name="Bor B."/>
            <person name="To T.T."/>
            <person name="Liu Q."/>
            <person name="Kearns K.A."/>
            <person name="Solden L.M."/>
            <person name="Wrighton K.C."/>
            <person name="He X."/>
            <person name="Shi W."/>
        </authorList>
    </citation>
    <scope>NUCLEOTIDE SEQUENCE [LARGE SCALE GENOMIC DNA]</scope>
    <source>
        <strain evidence="2 3">TM7_G3_2_Rum_HOT_351B</strain>
    </source>
</reference>